<protein>
    <submittedName>
        <fullName evidence="8">YicC/YloC family endoribonuclease</fullName>
        <ecNumber evidence="8">3.1.-.-</ecNumber>
    </submittedName>
</protein>
<dbReference type="Pfam" id="PF08340">
    <property type="entry name" value="YicC-like_C"/>
    <property type="match status" value="1"/>
</dbReference>
<reference evidence="8 9" key="1">
    <citation type="submission" date="2024-09" db="EMBL/GenBank/DDBJ databases">
        <authorList>
            <person name="Sun Q."/>
            <person name="Mori K."/>
        </authorList>
    </citation>
    <scope>NUCLEOTIDE SEQUENCE [LARGE SCALE GENOMIC DNA]</scope>
    <source>
        <strain evidence="8 9">JCM 11201</strain>
    </source>
</reference>
<proteinExistence type="inferred from homology"/>
<dbReference type="EC" id="3.1.-.-" evidence="8"/>
<dbReference type="RefSeq" id="WP_379952190.1">
    <property type="nucleotide sequence ID" value="NZ_JBHMAF010000196.1"/>
</dbReference>
<dbReference type="Proteomes" id="UP001589609">
    <property type="component" value="Unassembled WGS sequence"/>
</dbReference>
<evidence type="ECO:0000256" key="1">
    <source>
        <dbReference type="ARBA" id="ARBA00001968"/>
    </source>
</evidence>
<dbReference type="PANTHER" id="PTHR30636">
    <property type="entry name" value="UPF0701 PROTEIN YICC"/>
    <property type="match status" value="1"/>
</dbReference>
<comment type="cofactor">
    <cofactor evidence="1">
        <name>a divalent metal cation</name>
        <dbReference type="ChEBI" id="CHEBI:60240"/>
    </cofactor>
</comment>
<evidence type="ECO:0000259" key="6">
    <source>
        <dbReference type="Pfam" id="PF03755"/>
    </source>
</evidence>
<dbReference type="EMBL" id="JBHMAF010000196">
    <property type="protein sequence ID" value="MFB9762244.1"/>
    <property type="molecule type" value="Genomic_DNA"/>
</dbReference>
<sequence length="290" mass="33960">MVSSMTGFGRAKAGHATHVTVEMKSVNHRFLEISIRLPKGMMRFEDMIRKKIGERIRRGRLEVSVTFEGEELSARRLHVDWDLLEQYKKAMEETKHRFQMSDAITVQQLFMMPEVASIEETESLNDEFEESLQEAVEAAVTMLGRMRDTEGERLHNDVQQRLSDIEGCVNAIIPHAPTVVQKYRERLEAKLKEVYNHDLDEQRLLTEIVLYADRCDIHEELVRLKSHLEQFHETLMDQEPIGRKLEFIVQEMHREMNTIGSKANDLTISKYVVDMKNHVEKIREQVQNIE</sequence>
<comment type="caution">
    <text evidence="8">The sequence shown here is derived from an EMBL/GenBank/DDBJ whole genome shotgun (WGS) entry which is preliminary data.</text>
</comment>
<dbReference type="InterPro" id="IPR013551">
    <property type="entry name" value="YicC-like_C"/>
</dbReference>
<dbReference type="NCBIfam" id="TIGR00255">
    <property type="entry name" value="YicC/YloC family endoribonuclease"/>
    <property type="match status" value="1"/>
</dbReference>
<evidence type="ECO:0000256" key="5">
    <source>
        <dbReference type="ARBA" id="ARBA00035648"/>
    </source>
</evidence>
<evidence type="ECO:0000256" key="3">
    <source>
        <dbReference type="ARBA" id="ARBA00022759"/>
    </source>
</evidence>
<dbReference type="PANTHER" id="PTHR30636:SF3">
    <property type="entry name" value="UPF0701 PROTEIN YICC"/>
    <property type="match status" value="1"/>
</dbReference>
<evidence type="ECO:0000256" key="2">
    <source>
        <dbReference type="ARBA" id="ARBA00022722"/>
    </source>
</evidence>
<evidence type="ECO:0000256" key="4">
    <source>
        <dbReference type="ARBA" id="ARBA00022801"/>
    </source>
</evidence>
<feature type="domain" description="Endoribonuclease YicC-like C-terminal" evidence="7">
    <location>
        <begin position="175"/>
        <end position="290"/>
    </location>
</feature>
<name>A0ABV5WNL5_9BACI</name>
<keyword evidence="2" id="KW-0540">Nuclease</keyword>
<organism evidence="8 9">
    <name type="scientific">Ectobacillus funiculus</name>
    <dbReference type="NCBI Taxonomy" id="137993"/>
    <lineage>
        <taxon>Bacteria</taxon>
        <taxon>Bacillati</taxon>
        <taxon>Bacillota</taxon>
        <taxon>Bacilli</taxon>
        <taxon>Bacillales</taxon>
        <taxon>Bacillaceae</taxon>
        <taxon>Ectobacillus</taxon>
    </lineage>
</organism>
<dbReference type="Pfam" id="PF03755">
    <property type="entry name" value="YicC-like_N"/>
    <property type="match status" value="1"/>
</dbReference>
<dbReference type="InterPro" id="IPR013527">
    <property type="entry name" value="YicC-like_N"/>
</dbReference>
<evidence type="ECO:0000259" key="7">
    <source>
        <dbReference type="Pfam" id="PF08340"/>
    </source>
</evidence>
<evidence type="ECO:0000313" key="9">
    <source>
        <dbReference type="Proteomes" id="UP001589609"/>
    </source>
</evidence>
<accession>A0ABV5WNL5</accession>
<keyword evidence="4 8" id="KW-0378">Hydrolase</keyword>
<gene>
    <name evidence="8" type="ORF">ACFFMS_28890</name>
</gene>
<dbReference type="InterPro" id="IPR005229">
    <property type="entry name" value="YicC/YloC-like"/>
</dbReference>
<dbReference type="GO" id="GO:0016787">
    <property type="term" value="F:hydrolase activity"/>
    <property type="evidence" value="ECO:0007669"/>
    <property type="project" value="UniProtKB-KW"/>
</dbReference>
<comment type="similarity">
    <text evidence="5">Belongs to the YicC/YloC family.</text>
</comment>
<keyword evidence="9" id="KW-1185">Reference proteome</keyword>
<keyword evidence="3" id="KW-0255">Endonuclease</keyword>
<feature type="domain" description="Endoribonuclease YicC-like N-terminal" evidence="6">
    <location>
        <begin position="2"/>
        <end position="155"/>
    </location>
</feature>
<evidence type="ECO:0000313" key="8">
    <source>
        <dbReference type="EMBL" id="MFB9762244.1"/>
    </source>
</evidence>